<protein>
    <recommendedName>
        <fullName evidence="3">Glycoside hydrolase 35 catalytic domain-containing protein</fullName>
    </recommendedName>
</protein>
<organism evidence="4 5">
    <name type="scientific">Salipaludibacillus neizhouensis</name>
    <dbReference type="NCBI Taxonomy" id="885475"/>
    <lineage>
        <taxon>Bacteria</taxon>
        <taxon>Bacillati</taxon>
        <taxon>Bacillota</taxon>
        <taxon>Bacilli</taxon>
        <taxon>Bacillales</taxon>
        <taxon>Bacillaceae</taxon>
    </lineage>
</organism>
<dbReference type="InterPro" id="IPR031330">
    <property type="entry name" value="Gly_Hdrlase_35_cat"/>
</dbReference>
<name>A0A3A9K6A0_9BACI</name>
<dbReference type="GO" id="GO:0004553">
    <property type="term" value="F:hydrolase activity, hydrolyzing O-glycosyl compounds"/>
    <property type="evidence" value="ECO:0007669"/>
    <property type="project" value="InterPro"/>
</dbReference>
<proteinExistence type="inferred from homology"/>
<evidence type="ECO:0000313" key="5">
    <source>
        <dbReference type="Proteomes" id="UP000281498"/>
    </source>
</evidence>
<evidence type="ECO:0000256" key="2">
    <source>
        <dbReference type="RuleBase" id="RU003679"/>
    </source>
</evidence>
<dbReference type="Proteomes" id="UP000281498">
    <property type="component" value="Unassembled WGS sequence"/>
</dbReference>
<dbReference type="AlphaFoldDB" id="A0A3A9K6A0"/>
<comment type="caution">
    <text evidence="4">The sequence shown here is derived from an EMBL/GenBank/DDBJ whole genome shotgun (WGS) entry which is preliminary data.</text>
</comment>
<dbReference type="Gene3D" id="3.20.20.80">
    <property type="entry name" value="Glycosidases"/>
    <property type="match status" value="1"/>
</dbReference>
<dbReference type="InterPro" id="IPR001944">
    <property type="entry name" value="Glycoside_Hdrlase_35"/>
</dbReference>
<dbReference type="EMBL" id="PDOE01000005">
    <property type="protein sequence ID" value="RKL66938.1"/>
    <property type="molecule type" value="Genomic_DNA"/>
</dbReference>
<dbReference type="OrthoDB" id="9813184at2"/>
<dbReference type="Gene3D" id="2.60.120.260">
    <property type="entry name" value="Galactose-binding domain-like"/>
    <property type="match status" value="1"/>
</dbReference>
<comment type="similarity">
    <text evidence="1 2">Belongs to the glycosyl hydrolase 35 family.</text>
</comment>
<dbReference type="SUPFAM" id="SSF49785">
    <property type="entry name" value="Galactose-binding domain-like"/>
    <property type="match status" value="1"/>
</dbReference>
<feature type="domain" description="Glycoside hydrolase 35 catalytic" evidence="3">
    <location>
        <begin position="9"/>
        <end position="273"/>
    </location>
</feature>
<dbReference type="PRINTS" id="PR00742">
    <property type="entry name" value="GLHYDRLASE35"/>
</dbReference>
<dbReference type="GO" id="GO:0005975">
    <property type="term" value="P:carbohydrate metabolic process"/>
    <property type="evidence" value="ECO:0007669"/>
    <property type="project" value="InterPro"/>
</dbReference>
<evidence type="ECO:0000259" key="3">
    <source>
        <dbReference type="Pfam" id="PF01301"/>
    </source>
</evidence>
<dbReference type="InterPro" id="IPR008979">
    <property type="entry name" value="Galactose-bd-like_sf"/>
</dbReference>
<dbReference type="InterPro" id="IPR017853">
    <property type="entry name" value="GH"/>
</dbReference>
<gene>
    <name evidence="4" type="ORF">CR203_14020</name>
</gene>
<evidence type="ECO:0000256" key="1">
    <source>
        <dbReference type="ARBA" id="ARBA00009809"/>
    </source>
</evidence>
<dbReference type="PANTHER" id="PTHR23421">
    <property type="entry name" value="BETA-GALACTOSIDASE RELATED"/>
    <property type="match status" value="1"/>
</dbReference>
<sequence length="919" mass="103674">MESILIINRLLCSSLFYFRIPNGLWQDRLRKVKDAGYNCIDVYFPWNFHEMSEGDWDFNGDKDIKTFLKMAADEGLWVVARPGPYICSEWDGGGLPSYLYTDRNMVVRDNDSRYLDHVSRWFDQVIPVLKKFEQGHNGSIIAIQLENEMDFYHTKDREGYISALRDMAEKHHISVPLFACAGQGDLYGATGFTERVMPACNFYPNDKDPNFESIAYDYYEELQQQNYPLCVTETNRTHFFLRRLLSVGTKLLGPYNQVSGTDFGFTNSINNWGDPVAFLTSDYDFGGMVSPEGLLRKEHSEGRLLGQFINAFGSSLAEAKSQPDEGIFFEPTMLDGHSPYSLQLVEGGKALFLPNTGDVDQYILIRKGTVSFPVQTVFKVPVCRCQIVLYDVPLATWACPGTLKYSTAELGLVKTEKKQRIMIFHTEDRAEISLKLPKNTKVDVEDMEVAQDDDTWIFSFSAMSDGVEGAIKRLSIGFEDGTSLVIFGMSRANAAMVSEITSSGGVKYMNRLSETEGKMNSKKFHADWTYIDINEREWLMKSKQVSQPLALEDAGYFRGYGWYSSLYLNDQSQHVEGVLLHKASDVVSLYCNSVYEGTSTPGGGFVYYPLKNTKEELDFIIRTEIWGHTNFHSPLLPALSINALKGIDGLTVVHKKAELGKGWSYLPLNEELSEVPVLDMEDAAWKKTNYDVFLTSAQPKKGYYHKKIVVETDFSDHILHFEGIESLAKLFIDGEFVEYVNPLQPYVSISEYLDGKQSCTVVVYLEQYYGESGGIVSLLSGNVAHHWSMYGMEEQELVKASKLQSAEGKVEVSFPFKTVSGQMGWLSSSLKFSDSSGSIMMFPKGKNVKLSIFFNDRLVGRVWLPSKSRPEFRGGGQYRVYLPSTLANNSGNQLHILTEAIEAAEGAVLEGIEFREVIE</sequence>
<keyword evidence="5" id="KW-1185">Reference proteome</keyword>
<reference evidence="4 5" key="1">
    <citation type="submission" date="2017-10" db="EMBL/GenBank/DDBJ databases">
        <title>Bacillus sp. nov., a halophilic bacterium isolated from a Keqin Lake.</title>
        <authorList>
            <person name="Wang H."/>
        </authorList>
    </citation>
    <scope>NUCLEOTIDE SEQUENCE [LARGE SCALE GENOMIC DNA]</scope>
    <source>
        <strain evidence="4 5">KCTC 13187</strain>
    </source>
</reference>
<evidence type="ECO:0000313" key="4">
    <source>
        <dbReference type="EMBL" id="RKL66938.1"/>
    </source>
</evidence>
<accession>A0A3A9K6A0</accession>
<dbReference type="RefSeq" id="WP_110934643.1">
    <property type="nucleotide sequence ID" value="NZ_KZ614146.1"/>
</dbReference>
<dbReference type="SUPFAM" id="SSF51445">
    <property type="entry name" value="(Trans)glycosidases"/>
    <property type="match status" value="1"/>
</dbReference>
<dbReference type="Pfam" id="PF01301">
    <property type="entry name" value="Glyco_hydro_35"/>
    <property type="match status" value="1"/>
</dbReference>